<comment type="function">
    <text evidence="10">Catalyzes the transfer of an acyl group from acyl-phosphate (acyl-PO(4)) to glycerol-3-phosphate (G3P) to form lysophosphatidic acid (LPA). This enzyme utilizes acyl-phosphate as fatty acyl donor, but not acyl-CoA or acyl-ACP.</text>
</comment>
<organism evidence="11 12">
    <name type="scientific">Terrisporobacter mayombei</name>
    <dbReference type="NCBI Taxonomy" id="1541"/>
    <lineage>
        <taxon>Bacteria</taxon>
        <taxon>Bacillati</taxon>
        <taxon>Bacillota</taxon>
        <taxon>Clostridia</taxon>
        <taxon>Peptostreptococcales</taxon>
        <taxon>Peptostreptococcaceae</taxon>
        <taxon>Terrisporobacter</taxon>
    </lineage>
</organism>
<dbReference type="InterPro" id="IPR003811">
    <property type="entry name" value="G3P_acylTferase_PlsY"/>
</dbReference>
<feature type="transmembrane region" description="Helical" evidence="10">
    <location>
        <begin position="85"/>
        <end position="104"/>
    </location>
</feature>
<evidence type="ECO:0000256" key="6">
    <source>
        <dbReference type="ARBA" id="ARBA00023098"/>
    </source>
</evidence>
<keyword evidence="8 10" id="KW-0594">Phospholipid biosynthesis</keyword>
<evidence type="ECO:0000256" key="4">
    <source>
        <dbReference type="ARBA" id="ARBA00022692"/>
    </source>
</evidence>
<evidence type="ECO:0000256" key="8">
    <source>
        <dbReference type="ARBA" id="ARBA00023209"/>
    </source>
</evidence>
<protein>
    <recommendedName>
        <fullName evidence="10">Glycerol-3-phosphate acyltransferase</fullName>
    </recommendedName>
    <alternativeName>
        <fullName evidence="10">Acyl-PO4 G3P acyltransferase</fullName>
    </alternativeName>
    <alternativeName>
        <fullName evidence="10">Acyl-phosphate--glycerol-3-phosphate acyltransferase</fullName>
    </alternativeName>
    <alternativeName>
        <fullName evidence="10">G3P acyltransferase</fullName>
        <shortName evidence="10">GPAT</shortName>
        <ecNumber evidence="10">2.3.1.275</ecNumber>
    </alternativeName>
    <alternativeName>
        <fullName evidence="10">Lysophosphatidic acid synthase</fullName>
        <shortName evidence="10">LPA synthase</shortName>
    </alternativeName>
</protein>
<evidence type="ECO:0000256" key="10">
    <source>
        <dbReference type="HAMAP-Rule" id="MF_01043"/>
    </source>
</evidence>
<comment type="pathway">
    <text evidence="10">Lipid metabolism; phospholipid metabolism.</text>
</comment>
<sequence>MLIYLIIIIIAYLLGNISTSYIVAKKLAGVDIRTQGSGNAGSTNVLRTLGKKAGALTFIGDVLKGLIAVLIARLIAYGVHMDQSICAYFAVVAVVLGHNYPAFLGFKGGKGVATSLGSMLGMNPLVALMCLGFFIIIVAITKYVSLGSILGIGLSPIIMLINHNTKGVLVALFLTISVAITHKENIKRLLNGTERKIGEKKN</sequence>
<evidence type="ECO:0000256" key="5">
    <source>
        <dbReference type="ARBA" id="ARBA00022989"/>
    </source>
</evidence>
<dbReference type="Pfam" id="PF02660">
    <property type="entry name" value="G3P_acyltransf"/>
    <property type="match status" value="1"/>
</dbReference>
<feature type="transmembrane region" description="Helical" evidence="10">
    <location>
        <begin position="125"/>
        <end position="145"/>
    </location>
</feature>
<dbReference type="PANTHER" id="PTHR30309:SF0">
    <property type="entry name" value="GLYCEROL-3-PHOSPHATE ACYLTRANSFERASE-RELATED"/>
    <property type="match status" value="1"/>
</dbReference>
<keyword evidence="9 10" id="KW-1208">Phospholipid metabolism</keyword>
<feature type="transmembrane region" description="Helical" evidence="10">
    <location>
        <begin position="157"/>
        <end position="180"/>
    </location>
</feature>
<reference evidence="11 12" key="1">
    <citation type="submission" date="2022-07" db="EMBL/GenBank/DDBJ databases">
        <title>Genome sequence of Terrisporobacter mayombei DSM6539.</title>
        <authorList>
            <person name="Boeer T."/>
            <person name="Bengelsdorf F.R."/>
            <person name="Daniel R."/>
            <person name="Poehlein A."/>
        </authorList>
    </citation>
    <scope>NUCLEOTIDE SEQUENCE [LARGE SCALE GENOMIC DNA]</scope>
    <source>
        <strain evidence="11 12">DSM 6539</strain>
    </source>
</reference>
<comment type="catalytic activity">
    <reaction evidence="10">
        <text>an acyl phosphate + sn-glycerol 3-phosphate = a 1-acyl-sn-glycero-3-phosphate + phosphate</text>
        <dbReference type="Rhea" id="RHEA:34075"/>
        <dbReference type="ChEBI" id="CHEBI:43474"/>
        <dbReference type="ChEBI" id="CHEBI:57597"/>
        <dbReference type="ChEBI" id="CHEBI:57970"/>
        <dbReference type="ChEBI" id="CHEBI:59918"/>
        <dbReference type="EC" id="2.3.1.275"/>
    </reaction>
</comment>
<dbReference type="SMART" id="SM01207">
    <property type="entry name" value="G3P_acyltransf"/>
    <property type="match status" value="1"/>
</dbReference>
<dbReference type="NCBIfam" id="TIGR00023">
    <property type="entry name" value="glycerol-3-phosphate 1-O-acyltransferase PlsY"/>
    <property type="match status" value="1"/>
</dbReference>
<name>A0ABY9Q349_9FIRM</name>
<keyword evidence="5 10" id="KW-1133">Transmembrane helix</keyword>
<evidence type="ECO:0000256" key="3">
    <source>
        <dbReference type="ARBA" id="ARBA00022679"/>
    </source>
</evidence>
<evidence type="ECO:0000256" key="1">
    <source>
        <dbReference type="ARBA" id="ARBA00022475"/>
    </source>
</evidence>
<dbReference type="HAMAP" id="MF_01043">
    <property type="entry name" value="PlsY"/>
    <property type="match status" value="1"/>
</dbReference>
<feature type="transmembrane region" description="Helical" evidence="10">
    <location>
        <begin position="55"/>
        <end position="79"/>
    </location>
</feature>
<dbReference type="EC" id="2.3.1.275" evidence="10"/>
<comment type="similarity">
    <text evidence="10">Belongs to the PlsY family.</text>
</comment>
<comment type="subcellular location">
    <subcellularLocation>
        <location evidence="10">Cell membrane</location>
        <topology evidence="10">Multi-pass membrane protein</topology>
    </subcellularLocation>
</comment>
<proteinExistence type="inferred from homology"/>
<dbReference type="RefSeq" id="WP_228103744.1">
    <property type="nucleotide sequence ID" value="NZ_CP101637.1"/>
</dbReference>
<keyword evidence="7 10" id="KW-0472">Membrane</keyword>
<feature type="transmembrane region" description="Helical" evidence="10">
    <location>
        <begin position="6"/>
        <end position="24"/>
    </location>
</feature>
<keyword evidence="12" id="KW-1185">Reference proteome</keyword>
<evidence type="ECO:0000313" key="12">
    <source>
        <dbReference type="Proteomes" id="UP001235030"/>
    </source>
</evidence>
<keyword evidence="4 10" id="KW-0812">Transmembrane</keyword>
<dbReference type="EMBL" id="CP101637">
    <property type="protein sequence ID" value="WMT81611.1"/>
    <property type="molecule type" value="Genomic_DNA"/>
</dbReference>
<evidence type="ECO:0000256" key="9">
    <source>
        <dbReference type="ARBA" id="ARBA00023264"/>
    </source>
</evidence>
<dbReference type="GO" id="GO:0016746">
    <property type="term" value="F:acyltransferase activity"/>
    <property type="evidence" value="ECO:0007669"/>
    <property type="project" value="UniProtKB-KW"/>
</dbReference>
<keyword evidence="11" id="KW-0012">Acyltransferase</keyword>
<keyword evidence="6 10" id="KW-0443">Lipid metabolism</keyword>
<keyword evidence="2 10" id="KW-0444">Lipid biosynthesis</keyword>
<keyword evidence="1 10" id="KW-1003">Cell membrane</keyword>
<keyword evidence="3 10" id="KW-0808">Transferase</keyword>
<accession>A0ABY9Q349</accession>
<dbReference type="Proteomes" id="UP001235030">
    <property type="component" value="Chromosome"/>
</dbReference>
<evidence type="ECO:0000313" key="11">
    <source>
        <dbReference type="EMBL" id="WMT81611.1"/>
    </source>
</evidence>
<gene>
    <name evidence="10 11" type="primary">plsY</name>
    <name evidence="11" type="ORF">TEMA_19540</name>
</gene>
<evidence type="ECO:0000256" key="7">
    <source>
        <dbReference type="ARBA" id="ARBA00023136"/>
    </source>
</evidence>
<evidence type="ECO:0000256" key="2">
    <source>
        <dbReference type="ARBA" id="ARBA00022516"/>
    </source>
</evidence>
<comment type="subunit">
    <text evidence="10">Probably interacts with PlsX.</text>
</comment>
<dbReference type="PANTHER" id="PTHR30309">
    <property type="entry name" value="INNER MEMBRANE PROTEIN YGIH"/>
    <property type="match status" value="1"/>
</dbReference>